<evidence type="ECO:0000256" key="4">
    <source>
        <dbReference type="ARBA" id="ARBA00022695"/>
    </source>
</evidence>
<evidence type="ECO:0000256" key="2">
    <source>
        <dbReference type="ARBA" id="ARBA00022664"/>
    </source>
</evidence>
<dbReference type="Gene3D" id="3.30.1490.430">
    <property type="match status" value="1"/>
</dbReference>
<dbReference type="FunFam" id="3.90.190.10:FF:000040">
    <property type="entry name" value="mRNA-capping enzyme"/>
    <property type="match status" value="1"/>
</dbReference>
<dbReference type="GO" id="GO:0004484">
    <property type="term" value="F:mRNA guanylyltransferase activity"/>
    <property type="evidence" value="ECO:0007669"/>
    <property type="project" value="UniProtKB-UniRule"/>
</dbReference>
<dbReference type="Gene3D" id="3.30.470.30">
    <property type="entry name" value="DNA ligase/mRNA capping enzyme"/>
    <property type="match status" value="1"/>
</dbReference>
<dbReference type="PROSITE" id="PS50054">
    <property type="entry name" value="TYR_PHOSPHATASE_DUAL"/>
    <property type="match status" value="1"/>
</dbReference>
<dbReference type="Proteomes" id="UP000504629">
    <property type="component" value="Unplaced"/>
</dbReference>
<dbReference type="InterPro" id="IPR017074">
    <property type="entry name" value="mRNA_cap_enz_bifunc"/>
</dbReference>
<feature type="region of interest" description="Disordered" evidence="16">
    <location>
        <begin position="201"/>
        <end position="231"/>
    </location>
</feature>
<dbReference type="AlphaFoldDB" id="A0A6J2K8V0"/>
<keyword evidence="4 12" id="KW-0548">Nucleotidyltransferase</keyword>
<feature type="active site" description="N6-GMP-lysine intermediate" evidence="14">
    <location>
        <position position="296"/>
    </location>
</feature>
<feature type="binding site" evidence="15">
    <location>
        <position position="317"/>
    </location>
    <ligand>
        <name>GTP</name>
        <dbReference type="ChEBI" id="CHEBI:37565"/>
    </ligand>
</feature>
<dbReference type="FunFam" id="3.30.470.30:FF:000040">
    <property type="entry name" value="mRNA-capping enzyme"/>
    <property type="match status" value="1"/>
</dbReference>
<accession>A0A6J2K8V0</accession>
<dbReference type="GO" id="GO:0006370">
    <property type="term" value="P:7-methylguanosine mRNA capping"/>
    <property type="evidence" value="ECO:0007669"/>
    <property type="project" value="UniProtKB-UniRule"/>
</dbReference>
<dbReference type="SUPFAM" id="SSF56091">
    <property type="entry name" value="DNA ligase/mRNA capping enzyme, catalytic domain"/>
    <property type="match status" value="1"/>
</dbReference>
<evidence type="ECO:0000256" key="14">
    <source>
        <dbReference type="PIRSR" id="PIRSR036958-2"/>
    </source>
</evidence>
<dbReference type="InterPro" id="IPR012340">
    <property type="entry name" value="NA-bd_OB-fold"/>
</dbReference>
<dbReference type="GO" id="GO:0005524">
    <property type="term" value="F:ATP binding"/>
    <property type="evidence" value="ECO:0007669"/>
    <property type="project" value="InterPro"/>
</dbReference>
<evidence type="ECO:0000256" key="11">
    <source>
        <dbReference type="ARBA" id="ARBA00044624"/>
    </source>
</evidence>
<comment type="catalytic activity">
    <reaction evidence="11">
        <text>a 5'-end diphospho-ribonucleoside in mRNA + GTP + H(+) = a 5'-end (5'-triphosphoguanosine)-ribonucleoside in mRNA + diphosphate</text>
        <dbReference type="Rhea" id="RHEA:67012"/>
        <dbReference type="Rhea" id="RHEA-COMP:17165"/>
        <dbReference type="Rhea" id="RHEA-COMP:17166"/>
        <dbReference type="ChEBI" id="CHEBI:15378"/>
        <dbReference type="ChEBI" id="CHEBI:33019"/>
        <dbReference type="ChEBI" id="CHEBI:37565"/>
        <dbReference type="ChEBI" id="CHEBI:167616"/>
        <dbReference type="ChEBI" id="CHEBI:167617"/>
        <dbReference type="EC" id="2.7.7.50"/>
    </reaction>
    <physiologicalReaction direction="left-to-right" evidence="11">
        <dbReference type="Rhea" id="RHEA:67013"/>
    </physiologicalReaction>
</comment>
<gene>
    <name evidence="20" type="primary">LOC114249125</name>
</gene>
<dbReference type="CTD" id="32379"/>
<keyword evidence="7" id="KW-0904">Protein phosphatase</keyword>
<dbReference type="InterPro" id="IPR020422">
    <property type="entry name" value="TYR_PHOSPHATASE_DUAL_dom"/>
</dbReference>
<evidence type="ECO:0000256" key="5">
    <source>
        <dbReference type="ARBA" id="ARBA00022741"/>
    </source>
</evidence>
<feature type="binding site" evidence="15">
    <location>
        <begin position="532"/>
        <end position="537"/>
    </location>
    <ligand>
        <name>GTP</name>
        <dbReference type="ChEBI" id="CHEBI:37565"/>
    </ligand>
</feature>
<comment type="catalytic activity">
    <reaction evidence="12">
        <text>a 5'-end triphospho-ribonucleoside in mRNA + H2O = a 5'-end diphospho-ribonucleoside in mRNA + phosphate + H(+)</text>
        <dbReference type="Rhea" id="RHEA:67004"/>
        <dbReference type="Rhea" id="RHEA-COMP:17164"/>
        <dbReference type="Rhea" id="RHEA-COMP:17165"/>
        <dbReference type="ChEBI" id="CHEBI:15377"/>
        <dbReference type="ChEBI" id="CHEBI:15378"/>
        <dbReference type="ChEBI" id="CHEBI:43474"/>
        <dbReference type="ChEBI" id="CHEBI:167616"/>
        <dbReference type="ChEBI" id="CHEBI:167618"/>
        <dbReference type="EC" id="3.6.1.74"/>
    </reaction>
</comment>
<protein>
    <recommendedName>
        <fullName evidence="12">mRNA-capping enzyme</fullName>
    </recommendedName>
    <domain>
        <recommendedName>
            <fullName evidence="12">mRNA 5'-triphosphate monophosphatase</fullName>
            <ecNumber evidence="12">3.6.1.74</ecNumber>
        </recommendedName>
        <alternativeName>
            <fullName evidence="12">mRNA 5'-phosphatase</fullName>
        </alternativeName>
    </domain>
    <domain>
        <recommendedName>
            <fullName evidence="12">mRNA guanylyltransferase</fullName>
            <ecNumber evidence="12">2.7.7.50</ecNumber>
        </recommendedName>
        <alternativeName>
            <fullName evidence="12">GTP--RNA guanylyltransferase</fullName>
            <shortName evidence="12">GTase</shortName>
        </alternativeName>
    </domain>
</protein>
<dbReference type="EC" id="2.7.7.50" evidence="12"/>
<keyword evidence="8 12" id="KW-0506">mRNA capping</keyword>
<keyword evidence="9 12" id="KW-0342">GTP-binding</keyword>
<feature type="active site" description="Phosphocysteine intermediate" evidence="13">
    <location>
        <position position="130"/>
    </location>
</feature>
<dbReference type="InterPro" id="IPR000340">
    <property type="entry name" value="Dual-sp_phosphatase_cat-dom"/>
</dbReference>
<feature type="domain" description="Tyrosine specific protein phosphatases" evidence="18">
    <location>
        <begin position="108"/>
        <end position="175"/>
    </location>
</feature>
<dbReference type="InterPro" id="IPR016130">
    <property type="entry name" value="Tyr_Pase_AS"/>
</dbReference>
<dbReference type="FunFam" id="2.40.50.140:FF:000111">
    <property type="entry name" value="mRNA-capping enzyme"/>
    <property type="match status" value="1"/>
</dbReference>
<dbReference type="GO" id="GO:0004651">
    <property type="term" value="F:polynucleotide 5'-phosphatase activity"/>
    <property type="evidence" value="ECO:0007669"/>
    <property type="project" value="UniProtKB-UniRule"/>
</dbReference>
<proteinExistence type="inferred from homology"/>
<keyword evidence="19" id="KW-1185">Reference proteome</keyword>
<dbReference type="GeneID" id="114249125"/>
<feature type="binding site" evidence="15">
    <location>
        <begin position="462"/>
        <end position="464"/>
    </location>
    <ligand>
        <name>GTP</name>
        <dbReference type="ChEBI" id="CHEBI:37565"/>
    </ligand>
</feature>
<evidence type="ECO:0000256" key="6">
    <source>
        <dbReference type="ARBA" id="ARBA00022801"/>
    </source>
</evidence>
<evidence type="ECO:0000313" key="20">
    <source>
        <dbReference type="RefSeq" id="XP_028038395.1"/>
    </source>
</evidence>
<dbReference type="SUPFAM" id="SSF50249">
    <property type="entry name" value="Nucleic acid-binding proteins"/>
    <property type="match status" value="1"/>
</dbReference>
<dbReference type="Pfam" id="PF01331">
    <property type="entry name" value="mRNA_cap_enzyme"/>
    <property type="match status" value="1"/>
</dbReference>
<evidence type="ECO:0000256" key="1">
    <source>
        <dbReference type="ARBA" id="ARBA00004123"/>
    </source>
</evidence>
<dbReference type="PROSITE" id="PS50056">
    <property type="entry name" value="TYR_PHOSPHATASE_2"/>
    <property type="match status" value="1"/>
</dbReference>
<keyword evidence="6 12" id="KW-0378">Hydrolase</keyword>
<keyword evidence="5 12" id="KW-0547">Nucleotide-binding</keyword>
<dbReference type="GO" id="GO:0004721">
    <property type="term" value="F:phosphoprotein phosphatase activity"/>
    <property type="evidence" value="ECO:0007669"/>
    <property type="project" value="UniProtKB-UniRule"/>
</dbReference>
<feature type="domain" description="Tyrosine-protein phosphatase" evidence="17">
    <location>
        <begin position="38"/>
        <end position="187"/>
    </location>
</feature>
<dbReference type="PANTHER" id="PTHR10367">
    <property type="entry name" value="MRNA-CAPPING ENZYME"/>
    <property type="match status" value="1"/>
</dbReference>
<evidence type="ECO:0000256" key="9">
    <source>
        <dbReference type="ARBA" id="ARBA00023134"/>
    </source>
</evidence>
<comment type="similarity">
    <text evidence="12">In the C-terminal section; belongs to the eukaryotic GTase family.</text>
</comment>
<evidence type="ECO:0000259" key="17">
    <source>
        <dbReference type="PROSITE" id="PS50054"/>
    </source>
</evidence>
<dbReference type="CDD" id="cd07895">
    <property type="entry name" value="Adenylation_mRNA_capping"/>
    <property type="match status" value="1"/>
</dbReference>
<sequence>MSKSDPGPLPSRWLNCPRKCTSLIAQSFLAFKTPLGTKFNEKVPEKCRFTPKMIFDFSKSIKKKIGLWIDLTNTSRFYDKGEIEEMDCKYMKIQCKGHGEAPSEDQIRVFIHTVKNFMKKKPLELIAVHCTHGFNRTGFLIVSFMVQEMDCSIEAALKEFNTKRPPGIYKQDYLTELFKLYGDVEDTPMAPARPDWCNEIEEEESDDDNPSATQDTSECSDRKQKKGKHNNMIKKDFMPGVKNVVPFEIQPRVSEIQKKAQKFCHWKSKGFPGSQPVSMNMNNLSLLKKPYRVSWKADGFRYMMLIDGEDEVYFLDRDNYVFKVHGLKFLHKSDLTHHLKDTLLDGEMVIDKQNGIETPRYLCYDIIAFENEDIGKAEFYPTRLNYISEEIINPRIRAMTKGLIRREKEPFGVRRKEFWDITMSRQLLGEKFARQLLHEPDGLIFQPSLEPYIAGTCDKVLKWKPGHMNSLDFLLKIDTESGVGIVRKKIGLLYVGQCSNPWDTIKLTKELKNYDNKIIECKFENNQWVFMRERTDKSFPNSQNTAMAVWESIKNPVTKEILLHYIDKKRFINDGSESGAPPTKMARTMSDQ</sequence>
<dbReference type="PROSITE" id="PS00383">
    <property type="entry name" value="TYR_PHOSPHATASE_1"/>
    <property type="match status" value="1"/>
</dbReference>
<reference evidence="20" key="1">
    <citation type="submission" date="2025-08" db="UniProtKB">
        <authorList>
            <consortium name="RefSeq"/>
        </authorList>
    </citation>
    <scope>IDENTIFICATION</scope>
    <source>
        <tissue evidence="20">Silk gland</tissue>
    </source>
</reference>
<dbReference type="EC" id="3.6.1.74" evidence="12"/>
<evidence type="ECO:0000256" key="16">
    <source>
        <dbReference type="SAM" id="MobiDB-lite"/>
    </source>
</evidence>
<evidence type="ECO:0000313" key="19">
    <source>
        <dbReference type="Proteomes" id="UP000504629"/>
    </source>
</evidence>
<evidence type="ECO:0000259" key="18">
    <source>
        <dbReference type="PROSITE" id="PS50056"/>
    </source>
</evidence>
<dbReference type="OrthoDB" id="200924at2759"/>
<dbReference type="KEGG" id="bman:114249125"/>
<organism evidence="19 20">
    <name type="scientific">Bombyx mandarina</name>
    <name type="common">Wild silk moth</name>
    <name type="synonym">Wild silkworm</name>
    <dbReference type="NCBI Taxonomy" id="7092"/>
    <lineage>
        <taxon>Eukaryota</taxon>
        <taxon>Metazoa</taxon>
        <taxon>Ecdysozoa</taxon>
        <taxon>Arthropoda</taxon>
        <taxon>Hexapoda</taxon>
        <taxon>Insecta</taxon>
        <taxon>Pterygota</taxon>
        <taxon>Neoptera</taxon>
        <taxon>Endopterygota</taxon>
        <taxon>Lepidoptera</taxon>
        <taxon>Glossata</taxon>
        <taxon>Ditrysia</taxon>
        <taxon>Bombycoidea</taxon>
        <taxon>Bombycidae</taxon>
        <taxon>Bombycinae</taxon>
        <taxon>Bombyx</taxon>
    </lineage>
</organism>
<dbReference type="SUPFAM" id="SSF52799">
    <property type="entry name" value="(Phosphotyrosine protein) phosphatases II"/>
    <property type="match status" value="1"/>
</dbReference>
<dbReference type="GO" id="GO:0005525">
    <property type="term" value="F:GTP binding"/>
    <property type="evidence" value="ECO:0007669"/>
    <property type="project" value="UniProtKB-UniRule"/>
</dbReference>
<dbReference type="InterPro" id="IPR051029">
    <property type="entry name" value="mRNA_Capping_Enz/RNA_Phosphat"/>
</dbReference>
<evidence type="ECO:0000256" key="3">
    <source>
        <dbReference type="ARBA" id="ARBA00022679"/>
    </source>
</evidence>
<evidence type="ECO:0000256" key="10">
    <source>
        <dbReference type="ARBA" id="ARBA00023242"/>
    </source>
</evidence>
<dbReference type="PIRSF" id="PIRSF036958">
    <property type="entry name" value="mRNA_capping_HCE"/>
    <property type="match status" value="1"/>
</dbReference>
<dbReference type="Pfam" id="PF03919">
    <property type="entry name" value="mRNA_cap_C"/>
    <property type="match status" value="1"/>
</dbReference>
<comment type="similarity">
    <text evidence="12">In the N-terminal section; belongs to the non-receptor class of the protein-tyrosine phosphatase family.</text>
</comment>
<evidence type="ECO:0000256" key="7">
    <source>
        <dbReference type="ARBA" id="ARBA00022912"/>
    </source>
</evidence>
<dbReference type="RefSeq" id="XP_028038395.1">
    <property type="nucleotide sequence ID" value="XM_028182594.1"/>
</dbReference>
<feature type="binding site" evidence="15">
    <location>
        <position position="301"/>
    </location>
    <ligand>
        <name>GTP</name>
        <dbReference type="ChEBI" id="CHEBI:37565"/>
    </ligand>
</feature>
<dbReference type="Gene3D" id="3.90.190.10">
    <property type="entry name" value="Protein tyrosine phosphatase superfamily"/>
    <property type="match status" value="1"/>
</dbReference>
<keyword evidence="10 12" id="KW-0539">Nucleus</keyword>
<dbReference type="InterPro" id="IPR013846">
    <property type="entry name" value="mRNA_cap_enzyme_C"/>
</dbReference>
<comment type="subcellular location">
    <subcellularLocation>
        <location evidence="1 12">Nucleus</location>
    </subcellularLocation>
</comment>
<feature type="binding site" evidence="15">
    <location>
        <begin position="345"/>
        <end position="347"/>
    </location>
    <ligand>
        <name>GTP</name>
        <dbReference type="ChEBI" id="CHEBI:37565"/>
    </ligand>
</feature>
<keyword evidence="2 12" id="KW-0507">mRNA processing</keyword>
<dbReference type="PANTHER" id="PTHR10367:SF17">
    <property type="entry name" value="MRNA-CAPPING ENZYME"/>
    <property type="match status" value="1"/>
</dbReference>
<comment type="function">
    <text evidence="12">Bifunctional mRNA-capping enzyme exhibiting RNA 5'-triphosphate monophosphatase activity in the N-terminal part and mRNA guanylyltransferase activity in the C-terminal part. Catalyzes the first two steps of cap formation: by removing the gamma-phosphate from the 5'-triphosphate end of nascent mRNA to yield a diphosphate end, and by transferring the GMP moiety of GTP to the 5'-diphosphate terminus of RNA via a covalent enzyme-GMP reaction intermediate.</text>
</comment>
<name>A0A6J2K8V0_BOMMA</name>
<evidence type="ECO:0000256" key="8">
    <source>
        <dbReference type="ARBA" id="ARBA00023042"/>
    </source>
</evidence>
<evidence type="ECO:0000256" key="15">
    <source>
        <dbReference type="PIRSR" id="PIRSR036958-3"/>
    </source>
</evidence>
<dbReference type="Pfam" id="PF00782">
    <property type="entry name" value="DSPc"/>
    <property type="match status" value="1"/>
</dbReference>
<evidence type="ECO:0000256" key="12">
    <source>
        <dbReference type="PIRNR" id="PIRNR036958"/>
    </source>
</evidence>
<dbReference type="Gene3D" id="2.40.50.140">
    <property type="entry name" value="Nucleic acid-binding proteins"/>
    <property type="match status" value="1"/>
</dbReference>
<dbReference type="GO" id="GO:0005634">
    <property type="term" value="C:nucleus"/>
    <property type="evidence" value="ECO:0007669"/>
    <property type="project" value="UniProtKB-SubCell"/>
</dbReference>
<keyword evidence="3 12" id="KW-0808">Transferase</keyword>
<dbReference type="InterPro" id="IPR029021">
    <property type="entry name" value="Prot-tyrosine_phosphatase-like"/>
</dbReference>
<evidence type="ECO:0000256" key="13">
    <source>
        <dbReference type="PIRSR" id="PIRSR036958-1"/>
    </source>
</evidence>
<dbReference type="InterPro" id="IPR001339">
    <property type="entry name" value="mRNA_cap_enzyme_adenylation"/>
</dbReference>
<dbReference type="GO" id="GO:0140818">
    <property type="term" value="F:mRNA 5'-triphosphate monophosphatase activity"/>
    <property type="evidence" value="ECO:0007669"/>
    <property type="project" value="UniProtKB-EC"/>
</dbReference>
<dbReference type="InterPro" id="IPR000387">
    <property type="entry name" value="Tyr_Pase_dom"/>
</dbReference>